<evidence type="ECO:0000313" key="3">
    <source>
        <dbReference type="Proteomes" id="UP000199305"/>
    </source>
</evidence>
<dbReference type="RefSeq" id="WP_139169506.1">
    <property type="nucleotide sequence ID" value="NZ_FNFH01000004.1"/>
</dbReference>
<evidence type="ECO:0000313" key="2">
    <source>
        <dbReference type="EMBL" id="SDK37960.1"/>
    </source>
</evidence>
<proteinExistence type="predicted"/>
<protein>
    <submittedName>
        <fullName evidence="2">Uncharacterized protein</fullName>
    </submittedName>
</protein>
<reference evidence="3" key="1">
    <citation type="submission" date="2016-10" db="EMBL/GenBank/DDBJ databases">
        <authorList>
            <person name="Varghese N."/>
            <person name="Submissions S."/>
        </authorList>
    </citation>
    <scope>NUCLEOTIDE SEQUENCE [LARGE SCALE GENOMIC DNA]</scope>
    <source>
        <strain evidence="3">CGMCC 1.10658</strain>
    </source>
</reference>
<dbReference type="AlphaFoldDB" id="A0A1G9BFL0"/>
<evidence type="ECO:0000256" key="1">
    <source>
        <dbReference type="SAM" id="Coils"/>
    </source>
</evidence>
<sequence length="147" mass="16885">MLPRYKDIVELLKKGSTLEAQEQIMSLREGALELQEENQELKSRIRELEGKLEAIDFWENEKSRYYLVSPWRGPAQAYALKKSESEGEPPHLVCSNCFHQRQKVILNPKNKDGWIYLTCPACKAEITTGLRGVRGPQYAEEYTAEPG</sequence>
<dbReference type="OrthoDB" id="6119186at2"/>
<dbReference type="STRING" id="658219.SAMN05216212_2215"/>
<dbReference type="EMBL" id="FNFH01000004">
    <property type="protein sequence ID" value="SDK37960.1"/>
    <property type="molecule type" value="Genomic_DNA"/>
</dbReference>
<dbReference type="Proteomes" id="UP000199305">
    <property type="component" value="Unassembled WGS sequence"/>
</dbReference>
<keyword evidence="1" id="KW-0175">Coiled coil</keyword>
<gene>
    <name evidence="2" type="ORF">SAMN05216212_2215</name>
</gene>
<feature type="coiled-coil region" evidence="1">
    <location>
        <begin position="24"/>
        <end position="51"/>
    </location>
</feature>
<accession>A0A1G9BFL0</accession>
<keyword evidence="3" id="KW-1185">Reference proteome</keyword>
<name>A0A1G9BFL0_9GAMM</name>
<organism evidence="2 3">
    <name type="scientific">Microbulbifer yueqingensis</name>
    <dbReference type="NCBI Taxonomy" id="658219"/>
    <lineage>
        <taxon>Bacteria</taxon>
        <taxon>Pseudomonadati</taxon>
        <taxon>Pseudomonadota</taxon>
        <taxon>Gammaproteobacteria</taxon>
        <taxon>Cellvibrionales</taxon>
        <taxon>Microbulbiferaceae</taxon>
        <taxon>Microbulbifer</taxon>
    </lineage>
</organism>